<accession>A0ABV3DX24</accession>
<evidence type="ECO:0000313" key="3">
    <source>
        <dbReference type="Proteomes" id="UP001551482"/>
    </source>
</evidence>
<keyword evidence="3" id="KW-1185">Reference proteome</keyword>
<proteinExistence type="predicted"/>
<feature type="chain" id="PRO_5046947525" description="WxL domain-containing protein" evidence="1">
    <location>
        <begin position="22"/>
        <end position="525"/>
    </location>
</feature>
<name>A0ABV3DX24_9ACTN</name>
<comment type="caution">
    <text evidence="2">The sequence shown here is derived from an EMBL/GenBank/DDBJ whole genome shotgun (WGS) entry which is preliminary data.</text>
</comment>
<dbReference type="RefSeq" id="WP_358364732.1">
    <property type="nucleotide sequence ID" value="NZ_JBEZFP010000227.1"/>
</dbReference>
<gene>
    <name evidence="2" type="ORF">AB0C36_41840</name>
</gene>
<evidence type="ECO:0008006" key="4">
    <source>
        <dbReference type="Google" id="ProtNLM"/>
    </source>
</evidence>
<evidence type="ECO:0000256" key="1">
    <source>
        <dbReference type="SAM" id="SignalP"/>
    </source>
</evidence>
<dbReference type="EMBL" id="JBEZFP010000227">
    <property type="protein sequence ID" value="MEU8140022.1"/>
    <property type="molecule type" value="Genomic_DNA"/>
</dbReference>
<dbReference type="Proteomes" id="UP001551482">
    <property type="component" value="Unassembled WGS sequence"/>
</dbReference>
<sequence>MATGALAVAGAVVLTAPSAGAGTITPTVTCVLPAGQGTFTGPQSITLELDKSTVEPGGTISGKVTLGTSPAVSPLAMTIYATPRIKLNMRGAATGSVTITGPEVRIDVVAGQAPPLEPYTGTFTVPAGATPGGKIEFTPVEMVTDARFAPGVDPPFPTVCTAGAGSDATLAEVTIAGGEPADPVLTGPAAPVTVGTAATLSGTGFAPNATPSVSLCDSNGSNCLAERFSANTLAINASGALSGTATLAASVTPGSYQVKVSDGTKSATASLTVQAAAERKAKVEPASGPVGMQVTVTGTGWTAGKTVYVVGTDDSGIAGPGVVTAVVKADGTFTATPTVATASVTKFRVREGISGSSPTVFTPFTVVTGPAPQTQSPTVTFTPGDLSMSQAGTGINFGSATLNGEAQRLTAPLNQVTVVDARGGNNGWTLTGAMTDLVAANGTDKIPAGNVSWTPSCAALPGSLSTVTSGSTGPLGSTAATLCSQSADPAKATGGKFTADAELALTTPQFAAAGTYTGTLTLTLI</sequence>
<evidence type="ECO:0000313" key="2">
    <source>
        <dbReference type="EMBL" id="MEU8140022.1"/>
    </source>
</evidence>
<reference evidence="2 3" key="1">
    <citation type="submission" date="2024-06" db="EMBL/GenBank/DDBJ databases">
        <title>The Natural Products Discovery Center: Release of the First 8490 Sequenced Strains for Exploring Actinobacteria Biosynthetic Diversity.</title>
        <authorList>
            <person name="Kalkreuter E."/>
            <person name="Kautsar S.A."/>
            <person name="Yang D."/>
            <person name="Bader C.D."/>
            <person name="Teijaro C.N."/>
            <person name="Fluegel L."/>
            <person name="Davis C.M."/>
            <person name="Simpson J.R."/>
            <person name="Lauterbach L."/>
            <person name="Steele A.D."/>
            <person name="Gui C."/>
            <person name="Meng S."/>
            <person name="Li G."/>
            <person name="Viehrig K."/>
            <person name="Ye F."/>
            <person name="Su P."/>
            <person name="Kiefer A.F."/>
            <person name="Nichols A."/>
            <person name="Cepeda A.J."/>
            <person name="Yan W."/>
            <person name="Fan B."/>
            <person name="Jiang Y."/>
            <person name="Adhikari A."/>
            <person name="Zheng C.-J."/>
            <person name="Schuster L."/>
            <person name="Cowan T.M."/>
            <person name="Smanski M.J."/>
            <person name="Chevrette M.G."/>
            <person name="De Carvalho L.P.S."/>
            <person name="Shen B."/>
        </authorList>
    </citation>
    <scope>NUCLEOTIDE SEQUENCE [LARGE SCALE GENOMIC DNA]</scope>
    <source>
        <strain evidence="2 3">NPDC048946</strain>
    </source>
</reference>
<keyword evidence="1" id="KW-0732">Signal</keyword>
<feature type="signal peptide" evidence="1">
    <location>
        <begin position="1"/>
        <end position="21"/>
    </location>
</feature>
<protein>
    <recommendedName>
        <fullName evidence="4">WxL domain-containing protein</fullName>
    </recommendedName>
</protein>
<organism evidence="2 3">
    <name type="scientific">Streptodolium elevatio</name>
    <dbReference type="NCBI Taxonomy" id="3157996"/>
    <lineage>
        <taxon>Bacteria</taxon>
        <taxon>Bacillati</taxon>
        <taxon>Actinomycetota</taxon>
        <taxon>Actinomycetes</taxon>
        <taxon>Kitasatosporales</taxon>
        <taxon>Streptomycetaceae</taxon>
        <taxon>Streptodolium</taxon>
    </lineage>
</organism>